<feature type="transmembrane region" description="Helical" evidence="5">
    <location>
        <begin position="171"/>
        <end position="191"/>
    </location>
</feature>
<feature type="transmembrane region" description="Helical" evidence="5">
    <location>
        <begin position="17"/>
        <end position="40"/>
    </location>
</feature>
<dbReference type="PROSITE" id="PS00217">
    <property type="entry name" value="SUGAR_TRANSPORT_2"/>
    <property type="match status" value="1"/>
</dbReference>
<evidence type="ECO:0000256" key="3">
    <source>
        <dbReference type="ARBA" id="ARBA00022989"/>
    </source>
</evidence>
<dbReference type="InterPro" id="IPR011701">
    <property type="entry name" value="MFS"/>
</dbReference>
<dbReference type="InterPro" id="IPR020846">
    <property type="entry name" value="MFS_dom"/>
</dbReference>
<feature type="transmembrane region" description="Helical" evidence="5">
    <location>
        <begin position="282"/>
        <end position="300"/>
    </location>
</feature>
<feature type="transmembrane region" description="Helical" evidence="5">
    <location>
        <begin position="245"/>
        <end position="270"/>
    </location>
</feature>
<dbReference type="InterPro" id="IPR036259">
    <property type="entry name" value="MFS_trans_sf"/>
</dbReference>
<accession>A0A4Q7DK66</accession>
<comment type="subcellular location">
    <subcellularLocation>
        <location evidence="1">Membrane</location>
        <topology evidence="1">Multi-pass membrane protein</topology>
    </subcellularLocation>
</comment>
<feature type="transmembrane region" description="Helical" evidence="5">
    <location>
        <begin position="52"/>
        <end position="75"/>
    </location>
</feature>
<name>A0A4Q7DK66_9PROT</name>
<dbReference type="PANTHER" id="PTHR23518">
    <property type="entry name" value="C-METHYLTRANSFERASE"/>
    <property type="match status" value="1"/>
</dbReference>
<feature type="transmembrane region" description="Helical" evidence="5">
    <location>
        <begin position="212"/>
        <end position="233"/>
    </location>
</feature>
<evidence type="ECO:0000256" key="5">
    <source>
        <dbReference type="SAM" id="Phobius"/>
    </source>
</evidence>
<dbReference type="PANTHER" id="PTHR23518:SF2">
    <property type="entry name" value="MAJOR FACILITATOR SUPERFAMILY TRANSPORTER"/>
    <property type="match status" value="1"/>
</dbReference>
<evidence type="ECO:0000256" key="2">
    <source>
        <dbReference type="ARBA" id="ARBA00022692"/>
    </source>
</evidence>
<evidence type="ECO:0000259" key="6">
    <source>
        <dbReference type="PROSITE" id="PS50850"/>
    </source>
</evidence>
<dbReference type="CDD" id="cd17370">
    <property type="entry name" value="MFS_MJ1317_like"/>
    <property type="match status" value="1"/>
</dbReference>
<evidence type="ECO:0000256" key="4">
    <source>
        <dbReference type="ARBA" id="ARBA00023136"/>
    </source>
</evidence>
<feature type="domain" description="Major facilitator superfamily (MFS) profile" evidence="6">
    <location>
        <begin position="1"/>
        <end position="398"/>
    </location>
</feature>
<gene>
    <name evidence="7" type="ORF">EQU50_00795</name>
</gene>
<evidence type="ECO:0000313" key="8">
    <source>
        <dbReference type="Proteomes" id="UP000293550"/>
    </source>
</evidence>
<keyword evidence="4 5" id="KW-0472">Membrane</keyword>
<evidence type="ECO:0000313" key="7">
    <source>
        <dbReference type="EMBL" id="RZI47152.1"/>
    </source>
</evidence>
<feature type="transmembrane region" description="Helical" evidence="5">
    <location>
        <begin position="144"/>
        <end position="165"/>
    </location>
</feature>
<dbReference type="GO" id="GO:0022857">
    <property type="term" value="F:transmembrane transporter activity"/>
    <property type="evidence" value="ECO:0007669"/>
    <property type="project" value="InterPro"/>
</dbReference>
<reference evidence="7 8" key="1">
    <citation type="submission" date="2018-10" db="EMBL/GenBank/DDBJ databases">
        <title>An updated phylogeny of the Alphaproteobacteria reveals that the parasitic Rickettsiales and Holosporales have independent origins.</title>
        <authorList>
            <person name="Munoz-Gomez S.A."/>
            <person name="Hess S."/>
            <person name="Burger G."/>
            <person name="Lang B.F."/>
            <person name="Susko E."/>
            <person name="Slamovits C.H."/>
            <person name="Roger A.J."/>
        </authorList>
    </citation>
    <scope>NUCLEOTIDE SEQUENCE [LARGE SCALE GENOMIC DNA]</scope>
    <source>
        <strain evidence="7">HOLO01</strain>
    </source>
</reference>
<keyword evidence="3 5" id="KW-1133">Transmembrane helix</keyword>
<dbReference type="SUPFAM" id="SSF103473">
    <property type="entry name" value="MFS general substrate transporter"/>
    <property type="match status" value="1"/>
</dbReference>
<dbReference type="InterPro" id="IPR005828">
    <property type="entry name" value="MFS_sugar_transport-like"/>
</dbReference>
<keyword evidence="2 5" id="KW-0812">Transmembrane</keyword>
<feature type="transmembrane region" description="Helical" evidence="5">
    <location>
        <begin position="369"/>
        <end position="391"/>
    </location>
</feature>
<dbReference type="InterPro" id="IPR005829">
    <property type="entry name" value="Sugar_transporter_CS"/>
</dbReference>
<dbReference type="AlphaFoldDB" id="A0A4Q7DK66"/>
<dbReference type="Pfam" id="PF07690">
    <property type="entry name" value="MFS_1"/>
    <property type="match status" value="1"/>
</dbReference>
<protein>
    <submittedName>
        <fullName evidence="7">MFS transporter</fullName>
    </submittedName>
</protein>
<evidence type="ECO:0000256" key="1">
    <source>
        <dbReference type="ARBA" id="ARBA00004141"/>
    </source>
</evidence>
<dbReference type="EMBL" id="SCFB01000001">
    <property type="protein sequence ID" value="RZI47152.1"/>
    <property type="molecule type" value="Genomic_DNA"/>
</dbReference>
<dbReference type="OrthoDB" id="9803985at2"/>
<proteinExistence type="predicted"/>
<dbReference type="Gene3D" id="1.20.1250.20">
    <property type="entry name" value="MFS general substrate transporter like domains"/>
    <property type="match status" value="2"/>
</dbReference>
<keyword evidence="8" id="KW-1185">Reference proteome</keyword>
<dbReference type="PROSITE" id="PS50850">
    <property type="entry name" value="MFS"/>
    <property type="match status" value="1"/>
</dbReference>
<dbReference type="GO" id="GO:0016020">
    <property type="term" value="C:membrane"/>
    <property type="evidence" value="ECO:0007669"/>
    <property type="project" value="UniProtKB-SubCell"/>
</dbReference>
<feature type="transmembrane region" description="Helical" evidence="5">
    <location>
        <begin position="341"/>
        <end position="363"/>
    </location>
</feature>
<organism evidence="7 8">
    <name type="scientific">Candidatus Finniella inopinata</name>
    <dbReference type="NCBI Taxonomy" id="1696036"/>
    <lineage>
        <taxon>Bacteria</taxon>
        <taxon>Pseudomonadati</taxon>
        <taxon>Pseudomonadota</taxon>
        <taxon>Alphaproteobacteria</taxon>
        <taxon>Holosporales</taxon>
        <taxon>Candidatus Paracaedibacteraceae</taxon>
        <taxon>Candidatus Finniella</taxon>
    </lineage>
</organism>
<feature type="transmembrane region" description="Helical" evidence="5">
    <location>
        <begin position="81"/>
        <end position="107"/>
    </location>
</feature>
<feature type="transmembrane region" description="Helical" evidence="5">
    <location>
        <begin position="306"/>
        <end position="329"/>
    </location>
</feature>
<dbReference type="Proteomes" id="UP000293550">
    <property type="component" value="Unassembled WGS sequence"/>
</dbReference>
<dbReference type="Pfam" id="PF00083">
    <property type="entry name" value="Sugar_tr"/>
    <property type="match status" value="1"/>
</dbReference>
<comment type="caution">
    <text evidence="7">The sequence shown here is derived from an EMBL/GenBank/DDBJ whole genome shotgun (WGS) entry which is preliminary data.</text>
</comment>
<dbReference type="RefSeq" id="WP_130153264.1">
    <property type="nucleotide sequence ID" value="NZ_SCFB01000001.1"/>
</dbReference>
<sequence length="401" mass="43873">MSTDHNASANNRSLWGIAWMSLCWTTASMMVFTLLPTFLCDVLGASKTALGLIEGMAVFCAFAAKVGSGILSDYWKSRKPLIMWGTFFSILVKVLFALASSVTWVFVARSVDRLSKGIRSAPTDALIADLSPRDQQGRSYGLRYSLYALGAVLGGCIAALTMRLSNDNYRLVFWLSTIPAAIAFIVLWVVVKAPALSAPGAPSKKWQWRQAYDMPMIFWQLLGVSFLLMLARFSEAFLTLRAKDLGWSLAMLPLLMVGYDLINAGVALPIGKLADRYDRKTLLLFGIVVLAGVNVLILTWHSAWGMAFAMLFAGLHMGMTQGLIATLVAENTLKDLRGTAFALYYLTSGIAVLIGNYIAGFLADYHGNTVASFGGGLLFSTLSALYLFWVIRNQKRSRTTS</sequence>